<dbReference type="GO" id="GO:0004143">
    <property type="term" value="F:ATP-dependent diacylglycerol kinase activity"/>
    <property type="evidence" value="ECO:0007669"/>
    <property type="project" value="UniProtKB-EC"/>
</dbReference>
<reference evidence="4 7" key="2">
    <citation type="submission" date="2024-06" db="EMBL/GenBank/DDBJ databases">
        <title>Sequencing the genomes of 1000 actinobacteria strains.</title>
        <authorList>
            <person name="Klenk H.-P."/>
        </authorList>
    </citation>
    <scope>NUCLEOTIDE SEQUENCE [LARGE SCALE GENOMIC DNA]</scope>
    <source>
        <strain evidence="4 7">DSM 44265</strain>
    </source>
</reference>
<proteinExistence type="inferred from homology"/>
<evidence type="ECO:0000313" key="5">
    <source>
        <dbReference type="EMBL" id="NKY68386.1"/>
    </source>
</evidence>
<dbReference type="EC" id="2.7.1.107" evidence="4"/>
<dbReference type="Pfam" id="PF00781">
    <property type="entry name" value="DAGK_cat"/>
    <property type="match status" value="1"/>
</dbReference>
<keyword evidence="4" id="KW-0808">Transferase</keyword>
<dbReference type="EMBL" id="JBEPNZ010000001">
    <property type="protein sequence ID" value="MET3943679.1"/>
    <property type="molecule type" value="Genomic_DNA"/>
</dbReference>
<dbReference type="PROSITE" id="PS50146">
    <property type="entry name" value="DAGK"/>
    <property type="match status" value="1"/>
</dbReference>
<dbReference type="Proteomes" id="UP001549139">
    <property type="component" value="Unassembled WGS sequence"/>
</dbReference>
<dbReference type="PANTHER" id="PTHR12358:SF54">
    <property type="entry name" value="SPHINGOSINE KINASE RELATED PROTEIN"/>
    <property type="match status" value="1"/>
</dbReference>
<dbReference type="InterPro" id="IPR001206">
    <property type="entry name" value="Diacylglycerol_kinase_cat_dom"/>
</dbReference>
<gene>
    <name evidence="5" type="ORF">HF989_03225</name>
    <name evidence="4" type="ORF">JOF50_000478</name>
</gene>
<evidence type="ECO:0000259" key="3">
    <source>
        <dbReference type="PROSITE" id="PS50146"/>
    </source>
</evidence>
<evidence type="ECO:0000256" key="1">
    <source>
        <dbReference type="ARBA" id="ARBA00001946"/>
    </source>
</evidence>
<comment type="caution">
    <text evidence="5">The sequence shown here is derived from an EMBL/GenBank/DDBJ whole genome shotgun (WGS) entry which is preliminary data.</text>
</comment>
<dbReference type="InterPro" id="IPR050187">
    <property type="entry name" value="Lipid_Phosphate_FormReg"/>
</dbReference>
<dbReference type="Proteomes" id="UP000554284">
    <property type="component" value="Unassembled WGS sequence"/>
</dbReference>
<dbReference type="RefSeq" id="WP_168683894.1">
    <property type="nucleotide sequence ID" value="NZ_JAAXPF010000002.1"/>
</dbReference>
<feature type="domain" description="DAGKc" evidence="3">
    <location>
        <begin position="4"/>
        <end position="131"/>
    </location>
</feature>
<comment type="similarity">
    <text evidence="2">Belongs to the diacylglycerol/lipid kinase family.</text>
</comment>
<evidence type="ECO:0000313" key="4">
    <source>
        <dbReference type="EMBL" id="MET3943679.1"/>
    </source>
</evidence>
<dbReference type="SUPFAM" id="SSF111331">
    <property type="entry name" value="NAD kinase/diacylglycerol kinase-like"/>
    <property type="match status" value="1"/>
</dbReference>
<name>A0A7X6RE65_9CORY</name>
<organism evidence="5 6">
    <name type="scientific">Corynebacterium mucifaciens</name>
    <dbReference type="NCBI Taxonomy" id="57171"/>
    <lineage>
        <taxon>Bacteria</taxon>
        <taxon>Bacillati</taxon>
        <taxon>Actinomycetota</taxon>
        <taxon>Actinomycetes</taxon>
        <taxon>Mycobacteriales</taxon>
        <taxon>Corynebacteriaceae</taxon>
        <taxon>Corynebacterium</taxon>
    </lineage>
</organism>
<evidence type="ECO:0000256" key="2">
    <source>
        <dbReference type="ARBA" id="ARBA00005983"/>
    </source>
</evidence>
<dbReference type="InterPro" id="IPR016064">
    <property type="entry name" value="NAD/diacylglycerol_kinase_sf"/>
</dbReference>
<keyword evidence="4" id="KW-0418">Kinase</keyword>
<comment type="cofactor">
    <cofactor evidence="1">
        <name>Mg(2+)</name>
        <dbReference type="ChEBI" id="CHEBI:18420"/>
    </cofactor>
</comment>
<dbReference type="Gene3D" id="3.40.50.10330">
    <property type="entry name" value="Probable inorganic polyphosphate/atp-NAD kinase, domain 1"/>
    <property type="match status" value="1"/>
</dbReference>
<evidence type="ECO:0000313" key="6">
    <source>
        <dbReference type="Proteomes" id="UP000554284"/>
    </source>
</evidence>
<protein>
    <submittedName>
        <fullName evidence="4">Diacylglycerol kinase (ATP)</fullName>
        <ecNumber evidence="4">2.7.1.107</ecNumber>
    </submittedName>
</protein>
<dbReference type="InterPro" id="IPR017438">
    <property type="entry name" value="ATP-NAD_kinase_N"/>
</dbReference>
<sequence>MRVARSKQITVVYNPVKVDLGRLRRAVDRYVRPGAKVTWSATSAEDPGYAQASRALEDGADLIVAAGGDGTVRMVALAVSGSHVPMAIVPAGTGNMLVRNLGIPLALEPAVRRAFSGQGRVIDLCRAELTYPDGRTEQSGFAVMAGVGVDAGMIHRTRESLKAAVGPLAYVPAVFQSLGGGNSVRVSITLDDAPPVTTDLHTCIAGNFSELVGHIPLLPDALPDDGLLNAVILRAQDAADWAGIGGKLALDTVRGGVRALASGDVADGAAPSPRTMQYIDGRSLALEFAEPEELELDGDAAGAVTAVRFEVDPGALRVVC</sequence>
<dbReference type="EMBL" id="JAAXPF010000002">
    <property type="protein sequence ID" value="NKY68386.1"/>
    <property type="molecule type" value="Genomic_DNA"/>
</dbReference>
<dbReference type="Gene3D" id="2.60.200.40">
    <property type="match status" value="1"/>
</dbReference>
<evidence type="ECO:0000313" key="7">
    <source>
        <dbReference type="Proteomes" id="UP001549139"/>
    </source>
</evidence>
<reference evidence="5 6" key="1">
    <citation type="submission" date="2020-04" db="EMBL/GenBank/DDBJ databases">
        <title>MicrobeNet Type strains.</title>
        <authorList>
            <person name="Nicholson A.C."/>
        </authorList>
    </citation>
    <scope>NUCLEOTIDE SEQUENCE [LARGE SCALE GENOMIC DNA]</scope>
    <source>
        <strain evidence="5 6">ATCC 700355</strain>
    </source>
</reference>
<dbReference type="PANTHER" id="PTHR12358">
    <property type="entry name" value="SPHINGOSINE KINASE"/>
    <property type="match status" value="1"/>
</dbReference>
<dbReference type="AlphaFoldDB" id="A0A7X6RE65"/>
<accession>A0A7X6RE65</accession>
<keyword evidence="7" id="KW-1185">Reference proteome</keyword>
<dbReference type="SMART" id="SM00046">
    <property type="entry name" value="DAGKc"/>
    <property type="match status" value="1"/>
</dbReference>